<dbReference type="GO" id="GO:0005829">
    <property type="term" value="C:cytosol"/>
    <property type="evidence" value="ECO:0007669"/>
    <property type="project" value="TreeGrafter"/>
</dbReference>
<dbReference type="InterPro" id="IPR036770">
    <property type="entry name" value="Ankyrin_rpt-contain_sf"/>
</dbReference>
<dbReference type="InterPro" id="IPR013783">
    <property type="entry name" value="Ig-like_fold"/>
</dbReference>
<dbReference type="Gene3D" id="2.60.40.10">
    <property type="entry name" value="Immunoglobulins"/>
    <property type="match status" value="1"/>
</dbReference>
<reference evidence="4" key="1">
    <citation type="submission" date="2020-05" db="UniProtKB">
        <authorList>
            <consortium name="EnsemblMetazoa"/>
        </authorList>
    </citation>
    <scope>IDENTIFICATION</scope>
    <source>
        <strain evidence="4">USDA</strain>
    </source>
</reference>
<dbReference type="InterPro" id="IPR032397">
    <property type="entry name" value="RHD_dimer"/>
</dbReference>
<dbReference type="EnsemblMetazoa" id="SCAU001507-RA">
    <property type="protein sequence ID" value="SCAU001507-PA"/>
    <property type="gene ID" value="SCAU001507"/>
</dbReference>
<dbReference type="InterPro" id="IPR037059">
    <property type="entry name" value="RHD_DNA_bind_dom_sf"/>
</dbReference>
<evidence type="ECO:0000256" key="1">
    <source>
        <dbReference type="ARBA" id="ARBA00022737"/>
    </source>
</evidence>
<organism evidence="4 5">
    <name type="scientific">Stomoxys calcitrans</name>
    <name type="common">Stable fly</name>
    <name type="synonym">Conops calcitrans</name>
    <dbReference type="NCBI Taxonomy" id="35570"/>
    <lineage>
        <taxon>Eukaryota</taxon>
        <taxon>Metazoa</taxon>
        <taxon>Ecdysozoa</taxon>
        <taxon>Arthropoda</taxon>
        <taxon>Hexapoda</taxon>
        <taxon>Insecta</taxon>
        <taxon>Pterygota</taxon>
        <taxon>Neoptera</taxon>
        <taxon>Endopterygota</taxon>
        <taxon>Diptera</taxon>
        <taxon>Brachycera</taxon>
        <taxon>Muscomorpha</taxon>
        <taxon>Muscoidea</taxon>
        <taxon>Muscidae</taxon>
        <taxon>Stomoxys</taxon>
    </lineage>
</organism>
<dbReference type="SUPFAM" id="SSF49417">
    <property type="entry name" value="p53-like transcription factors"/>
    <property type="match status" value="1"/>
</dbReference>
<feature type="domain" description="Rel homology dimerisation" evidence="3">
    <location>
        <begin position="228"/>
        <end position="328"/>
    </location>
</feature>
<dbReference type="Proteomes" id="UP000095300">
    <property type="component" value="Unassembled WGS sequence"/>
</dbReference>
<dbReference type="OrthoDB" id="10252328at2759"/>
<sequence>MEWLRNTLCITIQPKQNFHFRYLSELKSTHGALIGQQPQSIAHQDRTNTTPLGSDLSPTIRLQLPANAYLDNYQNKRDFYVLCSLHSYANNEPYSLSPHLLMPKGETEESYDFIFAKMDENPLDPCERTWQLKDYVIVRLKTGNNFENYEKSLLQKKNHYENLHLPMVFDGLNGNMDMNDKRSVRLSGVLNVCLGFTIFEKDFYQNSYSLYKETIYSHNIFHGDDLNIHHLCNAKGSVSGGLNVTLLMKLYSGYDYNIHMVYLDPITGATIWEHTQPVNPEKIFSNAAITFELPTGPHVPDVEEFKVHLEVVVGQSTYKSQAVPFFYQNINEYGPSRKRQRLDNDYDITTNTEISFDLSFLDDIMPNTSRSQSQHAESDNGIYVSRDCVPRPLDKEVSKCPENISQTISQRDIKVGISQVIEAFFKSAKRTKEIPLIKECDKFGNTIFHAAIMDENSLLVFYRHMKDSTPHKEILKVRNHFRHNLLHYACIRNKANAIKPLVGIGCDLQQQDWQGRTPLHLAIENAHKECISKFEHLLEIYHQYPEEVQEKFIKMFNVYDHLGHTIVHSAVKAGLTTLFEAMLKFCQAHNMDITRHEILGSGDSVIHLIAKGNLIDMVPLVKQYIPNYLTIQNYAGENVPNLVDLSQMSELLKVD</sequence>
<dbReference type="PANTHER" id="PTHR46680">
    <property type="entry name" value="NF-KAPPA-B INHIBITOR ALPHA"/>
    <property type="match status" value="1"/>
</dbReference>
<name>A0A1I8NRX8_STOCA</name>
<dbReference type="SUPFAM" id="SSF48403">
    <property type="entry name" value="Ankyrin repeat"/>
    <property type="match status" value="1"/>
</dbReference>
<dbReference type="GO" id="GO:0071356">
    <property type="term" value="P:cellular response to tumor necrosis factor"/>
    <property type="evidence" value="ECO:0007669"/>
    <property type="project" value="TreeGrafter"/>
</dbReference>
<dbReference type="GO" id="GO:0006357">
    <property type="term" value="P:regulation of transcription by RNA polymerase II"/>
    <property type="evidence" value="ECO:0007669"/>
    <property type="project" value="UniProtKB-ARBA"/>
</dbReference>
<dbReference type="InterPro" id="IPR002110">
    <property type="entry name" value="Ankyrin_rpt"/>
</dbReference>
<dbReference type="AlphaFoldDB" id="A0A1I8NRX8"/>
<dbReference type="GO" id="GO:0000977">
    <property type="term" value="F:RNA polymerase II transcription regulatory region sequence-specific DNA binding"/>
    <property type="evidence" value="ECO:0007669"/>
    <property type="project" value="UniProtKB-ARBA"/>
</dbReference>
<evidence type="ECO:0000313" key="4">
    <source>
        <dbReference type="EnsemblMetazoa" id="SCAU001507-PA"/>
    </source>
</evidence>
<dbReference type="GO" id="GO:0003700">
    <property type="term" value="F:DNA-binding transcription factor activity"/>
    <property type="evidence" value="ECO:0007669"/>
    <property type="project" value="InterPro"/>
</dbReference>
<keyword evidence="2" id="KW-0040">ANK repeat</keyword>
<gene>
    <name evidence="4" type="primary">106082751</name>
</gene>
<keyword evidence="1" id="KW-0677">Repeat</keyword>
<dbReference type="SUPFAM" id="SSF81296">
    <property type="entry name" value="E set domains"/>
    <property type="match status" value="1"/>
</dbReference>
<dbReference type="SMART" id="SM00248">
    <property type="entry name" value="ANK"/>
    <property type="match status" value="4"/>
</dbReference>
<proteinExistence type="predicted"/>
<dbReference type="Gene3D" id="2.60.40.340">
    <property type="entry name" value="Rel homology domain (RHD), DNA-binding domain"/>
    <property type="match status" value="1"/>
</dbReference>
<dbReference type="VEuPathDB" id="VectorBase:SCAU001507"/>
<keyword evidence="5" id="KW-1185">Reference proteome</keyword>
<accession>A0A1I8NRX8</accession>
<dbReference type="InterPro" id="IPR051070">
    <property type="entry name" value="NF-kappa-B_inhibitor"/>
</dbReference>
<dbReference type="InterPro" id="IPR014756">
    <property type="entry name" value="Ig_E-set"/>
</dbReference>
<dbReference type="STRING" id="35570.A0A1I8NRX8"/>
<dbReference type="Pfam" id="PF12796">
    <property type="entry name" value="Ank_2"/>
    <property type="match status" value="1"/>
</dbReference>
<protein>
    <recommendedName>
        <fullName evidence="3">Rel homology dimerisation domain-containing protein</fullName>
    </recommendedName>
</protein>
<dbReference type="Gene3D" id="1.25.40.20">
    <property type="entry name" value="Ankyrin repeat-containing domain"/>
    <property type="match status" value="1"/>
</dbReference>
<dbReference type="PANTHER" id="PTHR46680:SF3">
    <property type="entry name" value="NF-KAPPA-B INHIBITOR CACTUS"/>
    <property type="match status" value="1"/>
</dbReference>
<dbReference type="KEGG" id="scac:106082751"/>
<dbReference type="InterPro" id="IPR008967">
    <property type="entry name" value="p53-like_TF_DNA-bd_sf"/>
</dbReference>
<evidence type="ECO:0000259" key="3">
    <source>
        <dbReference type="Pfam" id="PF16179"/>
    </source>
</evidence>
<dbReference type="Pfam" id="PF16179">
    <property type="entry name" value="RHD_dimer"/>
    <property type="match status" value="1"/>
</dbReference>
<evidence type="ECO:0000256" key="2">
    <source>
        <dbReference type="ARBA" id="ARBA00023043"/>
    </source>
</evidence>
<dbReference type="GO" id="GO:0051059">
    <property type="term" value="F:NF-kappaB binding"/>
    <property type="evidence" value="ECO:0007669"/>
    <property type="project" value="TreeGrafter"/>
</dbReference>
<evidence type="ECO:0000313" key="5">
    <source>
        <dbReference type="Proteomes" id="UP000095300"/>
    </source>
</evidence>